<evidence type="ECO:0000313" key="5">
    <source>
        <dbReference type="Proteomes" id="UP001150217"/>
    </source>
</evidence>
<keyword evidence="5" id="KW-1185">Reference proteome</keyword>
<reference evidence="4" key="1">
    <citation type="submission" date="2022-08" db="EMBL/GenBank/DDBJ databases">
        <title>A Global Phylogenomic Analysis of the Shiitake Genus Lentinula.</title>
        <authorList>
            <consortium name="DOE Joint Genome Institute"/>
            <person name="Sierra-Patev S."/>
            <person name="Min B."/>
            <person name="Naranjo-Ortiz M."/>
            <person name="Looney B."/>
            <person name="Konkel Z."/>
            <person name="Slot J.C."/>
            <person name="Sakamoto Y."/>
            <person name="Steenwyk J.L."/>
            <person name="Rokas A."/>
            <person name="Carro J."/>
            <person name="Camarero S."/>
            <person name="Ferreira P."/>
            <person name="Molpeceres G."/>
            <person name="Ruiz-Duenas F.J."/>
            <person name="Serrano A."/>
            <person name="Henrissat B."/>
            <person name="Drula E."/>
            <person name="Hughes K.W."/>
            <person name="Mata J.L."/>
            <person name="Ishikawa N.K."/>
            <person name="Vargas-Isla R."/>
            <person name="Ushijima S."/>
            <person name="Smith C.A."/>
            <person name="Ahrendt S."/>
            <person name="Andreopoulos W."/>
            <person name="He G."/>
            <person name="Labutti K."/>
            <person name="Lipzen A."/>
            <person name="Ng V."/>
            <person name="Riley R."/>
            <person name="Sandor L."/>
            <person name="Barry K."/>
            <person name="Martinez A.T."/>
            <person name="Xiao Y."/>
            <person name="Gibbons J.G."/>
            <person name="Terashima K."/>
            <person name="Grigoriev I.V."/>
            <person name="Hibbett D.S."/>
        </authorList>
    </citation>
    <scope>NUCLEOTIDE SEQUENCE</scope>
    <source>
        <strain evidence="4">RHP3577 ss4</strain>
    </source>
</reference>
<name>A0ABQ8VY13_9AGAR</name>
<evidence type="ECO:0000256" key="1">
    <source>
        <dbReference type="PROSITE-ProRule" id="PRU00283"/>
    </source>
</evidence>
<feature type="region of interest" description="Disordered" evidence="2">
    <location>
        <begin position="416"/>
        <end position="471"/>
    </location>
</feature>
<dbReference type="GO" id="GO:0016787">
    <property type="term" value="F:hydrolase activity"/>
    <property type="evidence" value="ECO:0007669"/>
    <property type="project" value="UniProtKB-KW"/>
</dbReference>
<keyword evidence="1" id="KW-0547">Nucleotide-binding</keyword>
<evidence type="ECO:0000256" key="2">
    <source>
        <dbReference type="SAM" id="MobiDB-lite"/>
    </source>
</evidence>
<feature type="region of interest" description="Disordered" evidence="2">
    <location>
        <begin position="680"/>
        <end position="710"/>
    </location>
</feature>
<dbReference type="SUPFAM" id="SSF52540">
    <property type="entry name" value="P-loop containing nucleoside triphosphate hydrolases"/>
    <property type="match status" value="1"/>
</dbReference>
<feature type="compositionally biased region" description="Low complexity" evidence="2">
    <location>
        <begin position="440"/>
        <end position="469"/>
    </location>
</feature>
<evidence type="ECO:0000259" key="3">
    <source>
        <dbReference type="PROSITE" id="PS50067"/>
    </source>
</evidence>
<feature type="domain" description="Kinesin motor" evidence="3">
    <location>
        <begin position="12"/>
        <end position="356"/>
    </location>
</feature>
<feature type="compositionally biased region" description="Basic and acidic residues" evidence="2">
    <location>
        <begin position="680"/>
        <end position="701"/>
    </location>
</feature>
<feature type="compositionally biased region" description="Pro residues" evidence="2">
    <location>
        <begin position="360"/>
        <end position="374"/>
    </location>
</feature>
<dbReference type="InterPro" id="IPR036961">
    <property type="entry name" value="Kinesin_motor_dom_sf"/>
</dbReference>
<feature type="region of interest" description="Disordered" evidence="2">
    <location>
        <begin position="488"/>
        <end position="513"/>
    </location>
</feature>
<dbReference type="InterPro" id="IPR027417">
    <property type="entry name" value="P-loop_NTPase"/>
</dbReference>
<dbReference type="PANTHER" id="PTHR47969">
    <property type="entry name" value="CHROMOSOME-ASSOCIATED KINESIN KIF4A-RELATED"/>
    <property type="match status" value="1"/>
</dbReference>
<feature type="compositionally biased region" description="Low complexity" evidence="2">
    <location>
        <begin position="375"/>
        <end position="390"/>
    </location>
</feature>
<feature type="compositionally biased region" description="Low complexity" evidence="2">
    <location>
        <begin position="605"/>
        <end position="625"/>
    </location>
</feature>
<gene>
    <name evidence="4" type="ORF">C8R41DRAFT_811762</name>
</gene>
<dbReference type="Pfam" id="PF00225">
    <property type="entry name" value="Kinesin"/>
    <property type="match status" value="1"/>
</dbReference>
<keyword evidence="1" id="KW-0067">ATP-binding</keyword>
<sequence length="750" mass="79202">MATTSTSTSTARVRVIARLRPPLPGEVCDDGVRVVSHVHRGGEKEKENVNDTQPSNLAPGILILKDPSSSSLTQQTQHYPFHSAYTPHDTSAALFTRDVFPLLNNVLSGSTVTIFAYGVTSSGKTHTMQGEDGIIGMVVDELFKGGGDLDISMSYLELYLDAPYDLLVPPTQRRKLQILSTVSRGTNPNPKNTTFGHTIHLPHLSTHPISSVSEFHTLYQRGVRHRSTGATLLNSGSSRSHAVLTFYVGARGKLHLLDLAGSENNNLTGNDPQRMRESAAINTSLSALGQVVGALNEKSGGSGARIPYRSSNLTRLLSDALGGTSLALLIVCLAPGIKFRGDLVRSVNFASKAQRIQNKLPPPPPSLPLPPPAHPAATTPLSSVSKKPNVPSSKTFNFAVPFRSFGGATSITSNATAFPSSSSTSTSSSNPSLPRPPRLLRPSRPRLGTSRTHSRTRSGSGSNPNFNSNHKSTIPAYSALLRSSFSSSSSRCSRSSLPRLSSRPSLNSSTSLSRTLPIRRKSFIPLPLPLAQPRLGALVPRSSFAPLVPPLAPVSQFSHGTQGAHLPGGSVSSDTTPSTSATPASMSLSTAPALAAQGAHLPGGSVSSDTTSSTSATPASMSLSTAPALAENHTTNLSPISERVEALYLPRSRIGRYSGGGGGGGRGIGRSSIPSFLREARSDVDARDEQQTRVEKEHQESGEDTISSGDVDADVMDVILMDVAMDEEEGRELVGFCEEKTKVEGVMVVV</sequence>
<dbReference type="PROSITE" id="PS50067">
    <property type="entry name" value="KINESIN_MOTOR_2"/>
    <property type="match status" value="1"/>
</dbReference>
<evidence type="ECO:0000313" key="4">
    <source>
        <dbReference type="EMBL" id="KAJ4500114.1"/>
    </source>
</evidence>
<dbReference type="SMART" id="SM00129">
    <property type="entry name" value="KISc"/>
    <property type="match status" value="1"/>
</dbReference>
<feature type="region of interest" description="Disordered" evidence="2">
    <location>
        <begin position="356"/>
        <end position="390"/>
    </location>
</feature>
<comment type="caution">
    <text evidence="4">The sequence shown here is derived from an EMBL/GenBank/DDBJ whole genome shotgun (WGS) entry which is preliminary data.</text>
</comment>
<keyword evidence="1" id="KW-0505">Motor protein</keyword>
<organism evidence="4 5">
    <name type="scientific">Lentinula lateritia</name>
    <dbReference type="NCBI Taxonomy" id="40482"/>
    <lineage>
        <taxon>Eukaryota</taxon>
        <taxon>Fungi</taxon>
        <taxon>Dikarya</taxon>
        <taxon>Basidiomycota</taxon>
        <taxon>Agaricomycotina</taxon>
        <taxon>Agaricomycetes</taxon>
        <taxon>Agaricomycetidae</taxon>
        <taxon>Agaricales</taxon>
        <taxon>Marasmiineae</taxon>
        <taxon>Omphalotaceae</taxon>
        <taxon>Lentinula</taxon>
    </lineage>
</organism>
<keyword evidence="4" id="KW-0378">Hydrolase</keyword>
<comment type="similarity">
    <text evidence="1">Belongs to the TRAFAC class myosin-kinesin ATPase superfamily. Kinesin family.</text>
</comment>
<dbReference type="InterPro" id="IPR027640">
    <property type="entry name" value="Kinesin-like_fam"/>
</dbReference>
<feature type="region of interest" description="Disordered" evidence="2">
    <location>
        <begin position="558"/>
        <end position="625"/>
    </location>
</feature>
<dbReference type="Gene3D" id="3.40.850.10">
    <property type="entry name" value="Kinesin motor domain"/>
    <property type="match status" value="1"/>
</dbReference>
<protein>
    <submittedName>
        <fullName evidence="4">P-loop containing nucleoside triphosphate hydrolase protein</fullName>
    </submittedName>
</protein>
<dbReference type="PANTHER" id="PTHR47969:SF9">
    <property type="entry name" value="KINESIN-LIKE PROTEIN"/>
    <property type="match status" value="1"/>
</dbReference>
<feature type="binding site" evidence="1">
    <location>
        <begin position="118"/>
        <end position="125"/>
    </location>
    <ligand>
        <name>ATP</name>
        <dbReference type="ChEBI" id="CHEBI:30616"/>
    </ligand>
</feature>
<dbReference type="PRINTS" id="PR00380">
    <property type="entry name" value="KINESINHEAVY"/>
</dbReference>
<accession>A0ABQ8VY13</accession>
<dbReference type="EMBL" id="JANVFT010000007">
    <property type="protein sequence ID" value="KAJ4500114.1"/>
    <property type="molecule type" value="Genomic_DNA"/>
</dbReference>
<feature type="compositionally biased region" description="Low complexity" evidence="2">
    <location>
        <begin position="570"/>
        <end position="596"/>
    </location>
</feature>
<dbReference type="InterPro" id="IPR001752">
    <property type="entry name" value="Kinesin_motor_dom"/>
</dbReference>
<dbReference type="Proteomes" id="UP001150217">
    <property type="component" value="Unassembled WGS sequence"/>
</dbReference>
<proteinExistence type="inferred from homology"/>
<feature type="compositionally biased region" description="Low complexity" evidence="2">
    <location>
        <begin position="419"/>
        <end position="432"/>
    </location>
</feature>